<comment type="caution">
    <text evidence="2">The sequence shown here is derived from an EMBL/GenBank/DDBJ whole genome shotgun (WGS) entry which is preliminary data.</text>
</comment>
<gene>
    <name evidence="2" type="ORF">HNR78_001518</name>
</gene>
<keyword evidence="1" id="KW-1133">Transmembrane helix</keyword>
<dbReference type="AlphaFoldDB" id="A0AA89ST15"/>
<feature type="transmembrane region" description="Helical" evidence="1">
    <location>
        <begin position="12"/>
        <end position="31"/>
    </location>
</feature>
<accession>A0AA89ST15</accession>
<name>A0AA89ST15_9BACL</name>
<keyword evidence="3" id="KW-1185">Reference proteome</keyword>
<sequence length="40" mass="4625">MNILPKLGSPSFGIFLYKFVSVNLEILYVFAIESERFLVE</sequence>
<evidence type="ECO:0000313" key="2">
    <source>
        <dbReference type="EMBL" id="MBB3868635.1"/>
    </source>
</evidence>
<evidence type="ECO:0000256" key="1">
    <source>
        <dbReference type="SAM" id="Phobius"/>
    </source>
</evidence>
<keyword evidence="1" id="KW-0812">Transmembrane</keyword>
<proteinExistence type="predicted"/>
<reference evidence="2 3" key="1">
    <citation type="submission" date="2020-08" db="EMBL/GenBank/DDBJ databases">
        <title>Genomic Encyclopedia of Type Strains, Phase IV (KMG-IV): sequencing the most valuable type-strain genomes for metagenomic binning, comparative biology and taxonomic classification.</title>
        <authorList>
            <person name="Goeker M."/>
        </authorList>
    </citation>
    <scope>NUCLEOTIDE SEQUENCE [LARGE SCALE GENOMIC DNA]</scope>
    <source>
        <strain evidence="2 3">DSM 14590</strain>
    </source>
</reference>
<dbReference type="EMBL" id="JACICZ010000004">
    <property type="protein sequence ID" value="MBB3868635.1"/>
    <property type="molecule type" value="Genomic_DNA"/>
</dbReference>
<evidence type="ECO:0000313" key="3">
    <source>
        <dbReference type="Proteomes" id="UP000613002"/>
    </source>
</evidence>
<keyword evidence="1" id="KW-0472">Membrane</keyword>
<protein>
    <submittedName>
        <fullName evidence="2">Uncharacterized protein</fullName>
    </submittedName>
</protein>
<organism evidence="2 3">
    <name type="scientific">Parageobacillus toebii NBRC 107807</name>
    <dbReference type="NCBI Taxonomy" id="1223503"/>
    <lineage>
        <taxon>Bacteria</taxon>
        <taxon>Bacillati</taxon>
        <taxon>Bacillota</taxon>
        <taxon>Bacilli</taxon>
        <taxon>Bacillales</taxon>
        <taxon>Anoxybacillaceae</taxon>
        <taxon>Parageobacillus</taxon>
    </lineage>
</organism>
<dbReference type="Proteomes" id="UP000613002">
    <property type="component" value="Unassembled WGS sequence"/>
</dbReference>